<sequence length="56" mass="6755">MLSPLVNHTQLVNHFLLLVPNLWSRIFALPNFQVNKNDNNRKRQKKRGSWRLEKED</sequence>
<dbReference type="AlphaFoldDB" id="A0A2P2N5R4"/>
<feature type="region of interest" description="Disordered" evidence="1">
    <location>
        <begin position="36"/>
        <end position="56"/>
    </location>
</feature>
<name>A0A2P2N5R4_RHIMU</name>
<protein>
    <submittedName>
        <fullName evidence="2">Uncharacterized protein</fullName>
    </submittedName>
</protein>
<evidence type="ECO:0000313" key="2">
    <source>
        <dbReference type="EMBL" id="MBX37831.1"/>
    </source>
</evidence>
<accession>A0A2P2N5R4</accession>
<reference evidence="2" key="1">
    <citation type="submission" date="2018-02" db="EMBL/GenBank/DDBJ databases">
        <title>Rhizophora mucronata_Transcriptome.</title>
        <authorList>
            <person name="Meera S.P."/>
            <person name="Sreeshan A."/>
            <person name="Augustine A."/>
        </authorList>
    </citation>
    <scope>NUCLEOTIDE SEQUENCE</scope>
    <source>
        <tissue evidence="2">Leaf</tissue>
    </source>
</reference>
<organism evidence="2">
    <name type="scientific">Rhizophora mucronata</name>
    <name type="common">Asiatic mangrove</name>
    <dbReference type="NCBI Taxonomy" id="61149"/>
    <lineage>
        <taxon>Eukaryota</taxon>
        <taxon>Viridiplantae</taxon>
        <taxon>Streptophyta</taxon>
        <taxon>Embryophyta</taxon>
        <taxon>Tracheophyta</taxon>
        <taxon>Spermatophyta</taxon>
        <taxon>Magnoliopsida</taxon>
        <taxon>eudicotyledons</taxon>
        <taxon>Gunneridae</taxon>
        <taxon>Pentapetalae</taxon>
        <taxon>rosids</taxon>
        <taxon>fabids</taxon>
        <taxon>Malpighiales</taxon>
        <taxon>Rhizophoraceae</taxon>
        <taxon>Rhizophora</taxon>
    </lineage>
</organism>
<evidence type="ECO:0000256" key="1">
    <source>
        <dbReference type="SAM" id="MobiDB-lite"/>
    </source>
</evidence>
<proteinExistence type="predicted"/>
<dbReference type="EMBL" id="GGEC01057347">
    <property type="protein sequence ID" value="MBX37831.1"/>
    <property type="molecule type" value="Transcribed_RNA"/>
</dbReference>